<comment type="caution">
    <text evidence="2">The sequence shown here is derived from an EMBL/GenBank/DDBJ whole genome shotgun (WGS) entry which is preliminary data.</text>
</comment>
<feature type="region of interest" description="Disordered" evidence="1">
    <location>
        <begin position="1"/>
        <end position="23"/>
    </location>
</feature>
<evidence type="ECO:0000313" key="3">
    <source>
        <dbReference type="Proteomes" id="UP001501556"/>
    </source>
</evidence>
<feature type="compositionally biased region" description="Basic and acidic residues" evidence="1">
    <location>
        <begin position="11"/>
        <end position="23"/>
    </location>
</feature>
<gene>
    <name evidence="2" type="ORF">GCM10022407_18350</name>
</gene>
<proteinExistence type="predicted"/>
<evidence type="ECO:0000256" key="1">
    <source>
        <dbReference type="SAM" id="MobiDB-lite"/>
    </source>
</evidence>
<dbReference type="EMBL" id="BAABDI010000010">
    <property type="protein sequence ID" value="GAA3972829.1"/>
    <property type="molecule type" value="Genomic_DNA"/>
</dbReference>
<accession>A0ABP7PX17</accession>
<keyword evidence="3" id="KW-1185">Reference proteome</keyword>
<name>A0ABP7PX17_9BACT</name>
<organism evidence="2 3">
    <name type="scientific">Hymenobacter antarcticus</name>
    <dbReference type="NCBI Taxonomy" id="486270"/>
    <lineage>
        <taxon>Bacteria</taxon>
        <taxon>Pseudomonadati</taxon>
        <taxon>Bacteroidota</taxon>
        <taxon>Cytophagia</taxon>
        <taxon>Cytophagales</taxon>
        <taxon>Hymenobacteraceae</taxon>
        <taxon>Hymenobacter</taxon>
    </lineage>
</organism>
<sequence>MRAIGGYSDANEGREGRHAERSRSISRAVTNSIVGYADLRFCGFDYFHTRDASAALSMTFYDCGSK</sequence>
<reference evidence="3" key="1">
    <citation type="journal article" date="2019" name="Int. J. Syst. Evol. Microbiol.">
        <title>The Global Catalogue of Microorganisms (GCM) 10K type strain sequencing project: providing services to taxonomists for standard genome sequencing and annotation.</title>
        <authorList>
            <consortium name="The Broad Institute Genomics Platform"/>
            <consortium name="The Broad Institute Genome Sequencing Center for Infectious Disease"/>
            <person name="Wu L."/>
            <person name="Ma J."/>
        </authorList>
    </citation>
    <scope>NUCLEOTIDE SEQUENCE [LARGE SCALE GENOMIC DNA]</scope>
    <source>
        <strain evidence="3">JCM 17217</strain>
    </source>
</reference>
<evidence type="ECO:0000313" key="2">
    <source>
        <dbReference type="EMBL" id="GAA3972829.1"/>
    </source>
</evidence>
<protein>
    <submittedName>
        <fullName evidence="2">Uncharacterized protein</fullName>
    </submittedName>
</protein>
<dbReference type="Proteomes" id="UP001501556">
    <property type="component" value="Unassembled WGS sequence"/>
</dbReference>